<sequence length="108" mass="12413">MPWPGTTEMKRKGDNIGPGKDDEVIDERQFPFTQNPLAGIPHYSKLPNDKGSQDSQQHPKADFVNATQDRGKQISVGLKADIRKNYYYPPPLRKCVIELHEEKYHSYD</sequence>
<protein>
    <submittedName>
        <fullName evidence="2">Uncharacterized protein</fullName>
    </submittedName>
</protein>
<evidence type="ECO:0000313" key="3">
    <source>
        <dbReference type="Proteomes" id="UP001642360"/>
    </source>
</evidence>
<name>A0ABC8V0H8_9AQUA</name>
<feature type="compositionally biased region" description="Basic and acidic residues" evidence="1">
    <location>
        <begin position="47"/>
        <end position="61"/>
    </location>
</feature>
<proteinExistence type="predicted"/>
<reference evidence="2 3" key="1">
    <citation type="submission" date="2024-02" db="EMBL/GenBank/DDBJ databases">
        <authorList>
            <person name="Vignale AGUSTIN F."/>
            <person name="Sosa J E."/>
            <person name="Modenutti C."/>
        </authorList>
    </citation>
    <scope>NUCLEOTIDE SEQUENCE [LARGE SCALE GENOMIC DNA]</scope>
</reference>
<dbReference type="EMBL" id="CAUOFW020009724">
    <property type="protein sequence ID" value="CAK9186823.1"/>
    <property type="molecule type" value="Genomic_DNA"/>
</dbReference>
<gene>
    <name evidence="2" type="ORF">ILEXP_LOCUS57328</name>
</gene>
<feature type="compositionally biased region" description="Basic and acidic residues" evidence="1">
    <location>
        <begin position="8"/>
        <end position="29"/>
    </location>
</feature>
<evidence type="ECO:0000256" key="1">
    <source>
        <dbReference type="SAM" id="MobiDB-lite"/>
    </source>
</evidence>
<accession>A0ABC8V0H8</accession>
<organism evidence="2 3">
    <name type="scientific">Ilex paraguariensis</name>
    <name type="common">yerba mate</name>
    <dbReference type="NCBI Taxonomy" id="185542"/>
    <lineage>
        <taxon>Eukaryota</taxon>
        <taxon>Viridiplantae</taxon>
        <taxon>Streptophyta</taxon>
        <taxon>Embryophyta</taxon>
        <taxon>Tracheophyta</taxon>
        <taxon>Spermatophyta</taxon>
        <taxon>Magnoliopsida</taxon>
        <taxon>eudicotyledons</taxon>
        <taxon>Gunneridae</taxon>
        <taxon>Pentapetalae</taxon>
        <taxon>asterids</taxon>
        <taxon>campanulids</taxon>
        <taxon>Aquifoliales</taxon>
        <taxon>Aquifoliaceae</taxon>
        <taxon>Ilex</taxon>
    </lineage>
</organism>
<dbReference type="Proteomes" id="UP001642360">
    <property type="component" value="Unassembled WGS sequence"/>
</dbReference>
<comment type="caution">
    <text evidence="2">The sequence shown here is derived from an EMBL/GenBank/DDBJ whole genome shotgun (WGS) entry which is preliminary data.</text>
</comment>
<evidence type="ECO:0000313" key="2">
    <source>
        <dbReference type="EMBL" id="CAK9186823.1"/>
    </source>
</evidence>
<feature type="region of interest" description="Disordered" evidence="1">
    <location>
        <begin position="1"/>
        <end position="68"/>
    </location>
</feature>
<dbReference type="AlphaFoldDB" id="A0ABC8V0H8"/>
<keyword evidence="3" id="KW-1185">Reference proteome</keyword>